<dbReference type="InterPro" id="IPR024531">
    <property type="entry name" value="Erythronate-4-P_DHase_dimer"/>
</dbReference>
<dbReference type="UniPathway" id="UPA00244">
    <property type="reaction ID" value="UER00310"/>
</dbReference>
<dbReference type="GO" id="GO:0005829">
    <property type="term" value="C:cytosol"/>
    <property type="evidence" value="ECO:0007669"/>
    <property type="project" value="TreeGrafter"/>
</dbReference>
<evidence type="ECO:0000256" key="2">
    <source>
        <dbReference type="ARBA" id="ARBA00023002"/>
    </source>
</evidence>
<dbReference type="InterPro" id="IPR036291">
    <property type="entry name" value="NAD(P)-bd_dom_sf"/>
</dbReference>
<evidence type="ECO:0000256" key="5">
    <source>
        <dbReference type="HAMAP-Rule" id="MF_01825"/>
    </source>
</evidence>
<feature type="binding site" evidence="5">
    <location>
        <position position="45"/>
    </location>
    <ligand>
        <name>substrate</name>
    </ligand>
</feature>
<dbReference type="GO" id="GO:0046983">
    <property type="term" value="F:protein dimerization activity"/>
    <property type="evidence" value="ECO:0007669"/>
    <property type="project" value="InterPro"/>
</dbReference>
<dbReference type="Gene3D" id="3.40.50.720">
    <property type="entry name" value="NAD(P)-binding Rossmann-like Domain"/>
    <property type="match status" value="2"/>
</dbReference>
<keyword evidence="3 5" id="KW-0520">NAD</keyword>
<dbReference type="PANTHER" id="PTHR42938">
    <property type="entry name" value="FORMATE DEHYDROGENASE 1"/>
    <property type="match status" value="1"/>
</dbReference>
<gene>
    <name evidence="5" type="primary">pdxB</name>
    <name evidence="9" type="ORF">DCP75_04420</name>
</gene>
<keyword evidence="1 5" id="KW-0963">Cytoplasm</keyword>
<comment type="function">
    <text evidence="5">Catalyzes the oxidation of erythronate-4-phosphate to 3-hydroxy-2-oxo-4-phosphonooxybutanoate.</text>
</comment>
<feature type="domain" description="D-isomer specific 2-hydroxyacid dehydrogenase catalytic" evidence="6">
    <location>
        <begin position="32"/>
        <end position="280"/>
    </location>
</feature>
<feature type="binding site" evidence="5">
    <location>
        <position position="230"/>
    </location>
    <ligand>
        <name>NAD(+)</name>
        <dbReference type="ChEBI" id="CHEBI:57540"/>
    </ligand>
</feature>
<dbReference type="InterPro" id="IPR006140">
    <property type="entry name" value="D-isomer_DH_NAD-bd"/>
</dbReference>
<dbReference type="SUPFAM" id="SSF51735">
    <property type="entry name" value="NAD(P)-binding Rossmann-fold domains"/>
    <property type="match status" value="1"/>
</dbReference>
<feature type="active site" description="Proton donor" evidence="5">
    <location>
        <position position="252"/>
    </location>
</feature>
<dbReference type="Pfam" id="PF11890">
    <property type="entry name" value="DUF3410"/>
    <property type="match status" value="1"/>
</dbReference>
<dbReference type="InterPro" id="IPR020921">
    <property type="entry name" value="Erythronate-4-P_DHase"/>
</dbReference>
<comment type="pathway">
    <text evidence="5">Cofactor biosynthesis; pyridoxine 5'-phosphate biosynthesis; pyridoxine 5'-phosphate from D-erythrose 4-phosphate: step 2/5.</text>
</comment>
<dbReference type="EMBL" id="DMND01000067">
    <property type="protein sequence ID" value="HAN26958.1"/>
    <property type="molecule type" value="Genomic_DNA"/>
</dbReference>
<dbReference type="InterPro" id="IPR038251">
    <property type="entry name" value="PdxB_dimer_sf"/>
</dbReference>
<accession>A0A3C1KKI0</accession>
<feature type="binding site" evidence="5">
    <location>
        <position position="256"/>
    </location>
    <ligand>
        <name>substrate</name>
    </ligand>
</feature>
<dbReference type="InterPro" id="IPR006139">
    <property type="entry name" value="D-isomer_2_OHA_DH_cat_dom"/>
</dbReference>
<dbReference type="GO" id="GO:0036001">
    <property type="term" value="P:'de novo' pyridoxal 5'-phosphate biosynthetic process"/>
    <property type="evidence" value="ECO:0007669"/>
    <property type="project" value="TreeGrafter"/>
</dbReference>
<keyword evidence="2 5" id="KW-0560">Oxidoreductase</keyword>
<name>A0A3C1KKI0_9GAMM</name>
<feature type="binding site" evidence="5">
    <location>
        <begin position="204"/>
        <end position="206"/>
    </location>
    <ligand>
        <name>NAD(+)</name>
        <dbReference type="ChEBI" id="CHEBI:57540"/>
    </ligand>
</feature>
<comment type="subcellular location">
    <subcellularLocation>
        <location evidence="5">Cytoplasm</location>
    </subcellularLocation>
</comment>
<dbReference type="HAMAP" id="MF_01825">
    <property type="entry name" value="PdxB"/>
    <property type="match status" value="1"/>
</dbReference>
<evidence type="ECO:0000256" key="1">
    <source>
        <dbReference type="ARBA" id="ARBA00022490"/>
    </source>
</evidence>
<evidence type="ECO:0000259" key="8">
    <source>
        <dbReference type="Pfam" id="PF11890"/>
    </source>
</evidence>
<dbReference type="Gene3D" id="3.30.1370.170">
    <property type="match status" value="1"/>
</dbReference>
<dbReference type="SUPFAM" id="SSF52283">
    <property type="entry name" value="Formate/glycerate dehydrogenase catalytic domain-like"/>
    <property type="match status" value="1"/>
</dbReference>
<dbReference type="CDD" id="cd12158">
    <property type="entry name" value="ErythrP_dh"/>
    <property type="match status" value="1"/>
</dbReference>
<feature type="domain" description="D-isomer specific 2-hydroxyacid dehydrogenase NAD-binding" evidence="7">
    <location>
        <begin position="109"/>
        <end position="254"/>
    </location>
</feature>
<feature type="binding site" evidence="5">
    <location>
        <position position="66"/>
    </location>
    <ligand>
        <name>substrate</name>
    </ligand>
</feature>
<dbReference type="PANTHER" id="PTHR42938:SF9">
    <property type="entry name" value="FORMATE DEHYDROGENASE 1"/>
    <property type="match status" value="1"/>
</dbReference>
<comment type="caution">
    <text evidence="5">Lacks conserved residue(s) required for the propagation of feature annotation.</text>
</comment>
<sequence length="374" mass="39940">MRILADQNIPGLHECFGHMGELRAVEGRRITPADLRAVDVLLVRSVTRVDAALLRNSPVRFVGSATAGLDHVDIDWLRAAGVAFAAAPGANANAVVEYVLAAIAAQPGVLERLLAGGRAGIIGYGHVGQLLRARLTALGIASLQYDPWLPAGAVPEPAPLASVLACDVVSLHTSLTRAAPWPSYHLLGHRQLAQLDAGSLLINASRGAVIDSAALQARLEASDAPRCALDVWEFEPEVSPALLERVDIGTPHIAGYSLDAKLTATRQLARALQQALGAQEQASPLTAVPETLRLPPHLRGVDVLRWLCAARYDIHADDSRLREVVFGAPVEQARHAFDHLRKTYPVRRELAGSRVATANPEQVEWARALGAVVV</sequence>
<comment type="subunit">
    <text evidence="5">Homodimer.</text>
</comment>
<protein>
    <recommendedName>
        <fullName evidence="5">Erythronate-4-phosphate dehydrogenase</fullName>
        <ecNumber evidence="5">1.1.1.290</ecNumber>
    </recommendedName>
</protein>
<dbReference type="Proteomes" id="UP000259273">
    <property type="component" value="Unassembled WGS sequence"/>
</dbReference>
<evidence type="ECO:0000256" key="4">
    <source>
        <dbReference type="ARBA" id="ARBA00023096"/>
    </source>
</evidence>
<dbReference type="Pfam" id="PF02826">
    <property type="entry name" value="2-Hacid_dh_C"/>
    <property type="match status" value="1"/>
</dbReference>
<reference evidence="9 10" key="1">
    <citation type="journal article" date="2018" name="Nat. Biotechnol.">
        <title>A standardized bacterial taxonomy based on genome phylogeny substantially revises the tree of life.</title>
        <authorList>
            <person name="Parks D.H."/>
            <person name="Chuvochina M."/>
            <person name="Waite D.W."/>
            <person name="Rinke C."/>
            <person name="Skarshewski A."/>
            <person name="Chaumeil P.A."/>
            <person name="Hugenholtz P."/>
        </authorList>
    </citation>
    <scope>NUCLEOTIDE SEQUENCE [LARGE SCALE GENOMIC DNA]</scope>
    <source>
        <strain evidence="9">UBA9158</strain>
    </source>
</reference>
<organism evidence="9 10">
    <name type="scientific">Haliea salexigens</name>
    <dbReference type="NCBI Taxonomy" id="287487"/>
    <lineage>
        <taxon>Bacteria</taxon>
        <taxon>Pseudomonadati</taxon>
        <taxon>Pseudomonadota</taxon>
        <taxon>Gammaproteobacteria</taxon>
        <taxon>Cellvibrionales</taxon>
        <taxon>Halieaceae</taxon>
        <taxon>Haliea</taxon>
    </lineage>
</organism>
<evidence type="ECO:0000259" key="7">
    <source>
        <dbReference type="Pfam" id="PF02826"/>
    </source>
</evidence>
<dbReference type="AlphaFoldDB" id="A0A3C1KKI0"/>
<proteinExistence type="inferred from homology"/>
<comment type="similarity">
    <text evidence="5">Belongs to the D-isomer specific 2-hydroxyacid dehydrogenase family. PdxB subfamily.</text>
</comment>
<dbReference type="GO" id="GO:0008615">
    <property type="term" value="P:pyridoxine biosynthetic process"/>
    <property type="evidence" value="ECO:0007669"/>
    <property type="project" value="UniProtKB-UniRule"/>
</dbReference>
<feature type="active site" evidence="5">
    <location>
        <position position="235"/>
    </location>
</feature>
<keyword evidence="4 5" id="KW-0664">Pyridoxine biosynthesis</keyword>
<dbReference type="GO" id="GO:0051287">
    <property type="term" value="F:NAD binding"/>
    <property type="evidence" value="ECO:0007669"/>
    <property type="project" value="InterPro"/>
</dbReference>
<feature type="binding site" evidence="5">
    <location>
        <position position="173"/>
    </location>
    <ligand>
        <name>NAD(+)</name>
        <dbReference type="ChEBI" id="CHEBI:57540"/>
    </ligand>
</feature>
<dbReference type="GO" id="GO:0033711">
    <property type="term" value="F:4-phosphoerythronate dehydrogenase activity"/>
    <property type="evidence" value="ECO:0007669"/>
    <property type="project" value="UniProtKB-EC"/>
</dbReference>
<evidence type="ECO:0000313" key="9">
    <source>
        <dbReference type="EMBL" id="HAN26958.1"/>
    </source>
</evidence>
<dbReference type="EC" id="1.1.1.290" evidence="5"/>
<dbReference type="Pfam" id="PF00389">
    <property type="entry name" value="2-Hacid_dh"/>
    <property type="match status" value="1"/>
</dbReference>
<feature type="binding site" evidence="5">
    <location>
        <position position="146"/>
    </location>
    <ligand>
        <name>NAD(+)</name>
        <dbReference type="ChEBI" id="CHEBI:57540"/>
    </ligand>
</feature>
<feature type="binding site" evidence="5">
    <location>
        <position position="255"/>
    </location>
    <ligand>
        <name>NAD(+)</name>
        <dbReference type="ChEBI" id="CHEBI:57540"/>
    </ligand>
</feature>
<comment type="caution">
    <text evidence="9">The sequence shown here is derived from an EMBL/GenBank/DDBJ whole genome shotgun (WGS) entry which is preliminary data.</text>
</comment>
<feature type="active site" evidence="5">
    <location>
        <position position="206"/>
    </location>
</feature>
<feature type="domain" description="Erythronate-4-phosphate dehydrogenase dimerisation" evidence="8">
    <location>
        <begin position="304"/>
        <end position="370"/>
    </location>
</feature>
<evidence type="ECO:0000256" key="3">
    <source>
        <dbReference type="ARBA" id="ARBA00023027"/>
    </source>
</evidence>
<evidence type="ECO:0000313" key="10">
    <source>
        <dbReference type="Proteomes" id="UP000259273"/>
    </source>
</evidence>
<dbReference type="STRING" id="1121937.GCA_000423125_00155"/>
<comment type="catalytic activity">
    <reaction evidence="5">
        <text>4-phospho-D-erythronate + NAD(+) = (R)-3-hydroxy-2-oxo-4-phosphooxybutanoate + NADH + H(+)</text>
        <dbReference type="Rhea" id="RHEA:18829"/>
        <dbReference type="ChEBI" id="CHEBI:15378"/>
        <dbReference type="ChEBI" id="CHEBI:57540"/>
        <dbReference type="ChEBI" id="CHEBI:57945"/>
        <dbReference type="ChEBI" id="CHEBI:58538"/>
        <dbReference type="ChEBI" id="CHEBI:58766"/>
        <dbReference type="EC" id="1.1.1.290"/>
    </reaction>
</comment>
<evidence type="ECO:0000259" key="6">
    <source>
        <dbReference type="Pfam" id="PF00389"/>
    </source>
</evidence>